<organism evidence="9">
    <name type="scientific">Myxobolus squamalis</name>
    <name type="common">Myxosporean</name>
    <dbReference type="NCBI Taxonomy" id="59785"/>
    <lineage>
        <taxon>Eukaryota</taxon>
        <taxon>Metazoa</taxon>
        <taxon>Cnidaria</taxon>
        <taxon>Myxozoa</taxon>
        <taxon>Myxosporea</taxon>
        <taxon>Bivalvulida</taxon>
        <taxon>Platysporina</taxon>
        <taxon>Myxobolidae</taxon>
        <taxon>Myxobolus</taxon>
    </lineage>
</organism>
<protein>
    <submittedName>
        <fullName evidence="9">ABC transporter C family member 13 (Trinotate prediction)</fullName>
    </submittedName>
</protein>
<dbReference type="Pfam" id="PF00664">
    <property type="entry name" value="ABC_membrane"/>
    <property type="match status" value="1"/>
</dbReference>
<keyword evidence="3" id="KW-0547">Nucleotide-binding</keyword>
<dbReference type="AlphaFoldDB" id="A0A6B2G2H8"/>
<evidence type="ECO:0000259" key="8">
    <source>
        <dbReference type="PROSITE" id="PS50929"/>
    </source>
</evidence>
<sequence length="100" mass="11262">MGDVINRFLTDTYAIDETIPFTANIFLAVFFNLLGTLTTICITSPLFLSIIPLLLPLLAYLQHIYRRTTNDIKRINTSCLSPIYSSLSETYDNSIIRGAL</sequence>
<feature type="domain" description="ABC transmembrane type-1" evidence="8">
    <location>
        <begin position="1"/>
        <end position="93"/>
    </location>
</feature>
<dbReference type="Gene3D" id="1.20.1560.10">
    <property type="entry name" value="ABC transporter type 1, transmembrane domain"/>
    <property type="match status" value="1"/>
</dbReference>
<feature type="transmembrane region" description="Helical" evidence="7">
    <location>
        <begin position="46"/>
        <end position="65"/>
    </location>
</feature>
<accession>A0A6B2G2H8</accession>
<evidence type="ECO:0000256" key="5">
    <source>
        <dbReference type="ARBA" id="ARBA00022989"/>
    </source>
</evidence>
<evidence type="ECO:0000256" key="3">
    <source>
        <dbReference type="ARBA" id="ARBA00022741"/>
    </source>
</evidence>
<dbReference type="SUPFAM" id="SSF90123">
    <property type="entry name" value="ABC transporter transmembrane region"/>
    <property type="match status" value="1"/>
</dbReference>
<dbReference type="PROSITE" id="PS50929">
    <property type="entry name" value="ABC_TM1F"/>
    <property type="match status" value="1"/>
</dbReference>
<evidence type="ECO:0000256" key="6">
    <source>
        <dbReference type="ARBA" id="ARBA00023136"/>
    </source>
</evidence>
<keyword evidence="1" id="KW-0813">Transport</keyword>
<dbReference type="GO" id="GO:0016020">
    <property type="term" value="C:membrane"/>
    <property type="evidence" value="ECO:0007669"/>
    <property type="project" value="InterPro"/>
</dbReference>
<keyword evidence="5 7" id="KW-1133">Transmembrane helix</keyword>
<keyword evidence="2 7" id="KW-0812">Transmembrane</keyword>
<proteinExistence type="predicted"/>
<dbReference type="GO" id="GO:0005524">
    <property type="term" value="F:ATP binding"/>
    <property type="evidence" value="ECO:0007669"/>
    <property type="project" value="UniProtKB-KW"/>
</dbReference>
<evidence type="ECO:0000256" key="4">
    <source>
        <dbReference type="ARBA" id="ARBA00022840"/>
    </source>
</evidence>
<dbReference type="InterPro" id="IPR050173">
    <property type="entry name" value="ABC_transporter_C-like"/>
</dbReference>
<dbReference type="EMBL" id="GHBR01003595">
    <property type="protein sequence ID" value="NDJ97780.1"/>
    <property type="molecule type" value="Transcribed_RNA"/>
</dbReference>
<evidence type="ECO:0000313" key="9">
    <source>
        <dbReference type="EMBL" id="NDJ97780.1"/>
    </source>
</evidence>
<keyword evidence="6 7" id="KW-0472">Membrane</keyword>
<dbReference type="PANTHER" id="PTHR24223:SF330">
    <property type="entry name" value="ATP-BINDING CASSETTE SUB-FAMILY C MEMBER 10"/>
    <property type="match status" value="1"/>
</dbReference>
<name>A0A6B2G2H8_MYXSQ</name>
<evidence type="ECO:0000256" key="2">
    <source>
        <dbReference type="ARBA" id="ARBA00022692"/>
    </source>
</evidence>
<feature type="transmembrane region" description="Helical" evidence="7">
    <location>
        <begin position="21"/>
        <end position="40"/>
    </location>
</feature>
<dbReference type="GO" id="GO:0140359">
    <property type="term" value="F:ABC-type transporter activity"/>
    <property type="evidence" value="ECO:0007669"/>
    <property type="project" value="InterPro"/>
</dbReference>
<reference evidence="9" key="1">
    <citation type="submission" date="2018-11" db="EMBL/GenBank/DDBJ databases">
        <title>Myxobolus squamalis genome and transcriptome.</title>
        <authorList>
            <person name="Yahalomi D."/>
            <person name="Atkinson S.D."/>
            <person name="Neuhof M."/>
            <person name="Chang E.S."/>
            <person name="Philippe H."/>
            <person name="Cartwright P."/>
            <person name="Bartholomew J.L."/>
            <person name="Huchon D."/>
        </authorList>
    </citation>
    <scope>NUCLEOTIDE SEQUENCE</scope>
    <source>
        <strain evidence="9">71B08</strain>
        <tissue evidence="9">Whole</tissue>
    </source>
</reference>
<dbReference type="PANTHER" id="PTHR24223">
    <property type="entry name" value="ATP-BINDING CASSETTE SUB-FAMILY C"/>
    <property type="match status" value="1"/>
</dbReference>
<evidence type="ECO:0000256" key="7">
    <source>
        <dbReference type="SAM" id="Phobius"/>
    </source>
</evidence>
<keyword evidence="4" id="KW-0067">ATP-binding</keyword>
<dbReference type="InterPro" id="IPR036640">
    <property type="entry name" value="ABC1_TM_sf"/>
</dbReference>
<dbReference type="InterPro" id="IPR011527">
    <property type="entry name" value="ABC1_TM_dom"/>
</dbReference>
<evidence type="ECO:0000256" key="1">
    <source>
        <dbReference type="ARBA" id="ARBA00022448"/>
    </source>
</evidence>